<reference evidence="12" key="2">
    <citation type="journal article" date="2013" name="Nature">
        <title>The zebrafish reference genome sequence and its relationship to the human genome.</title>
        <authorList>
            <consortium name="Genome Reference Consortium Zebrafish"/>
            <person name="Howe K."/>
            <person name="Clark M.D."/>
            <person name="Torroja C.F."/>
            <person name="Torrance J."/>
            <person name="Berthelot C."/>
            <person name="Muffato M."/>
            <person name="Collins J.E."/>
            <person name="Humphray S."/>
            <person name="McLaren K."/>
            <person name="Matthews L."/>
            <person name="McLaren S."/>
            <person name="Sealy I."/>
            <person name="Caccamo M."/>
            <person name="Churcher C."/>
            <person name="Scott C."/>
            <person name="Barrett J.C."/>
            <person name="Koch R."/>
            <person name="Rauch G.J."/>
            <person name="White S."/>
            <person name="Chow W."/>
            <person name="Kilian B."/>
            <person name="Quintais L.T."/>
            <person name="Guerra-Assuncao J.A."/>
            <person name="Zhou Y."/>
            <person name="Gu Y."/>
            <person name="Yen J."/>
            <person name="Vogel J.H."/>
            <person name="Eyre T."/>
            <person name="Redmond S."/>
            <person name="Banerjee R."/>
            <person name="Chi J."/>
            <person name="Fu B."/>
            <person name="Langley E."/>
            <person name="Maguire S.F."/>
            <person name="Laird G.K."/>
            <person name="Lloyd D."/>
            <person name="Kenyon E."/>
            <person name="Donaldson S."/>
            <person name="Sehra H."/>
            <person name="Almeida-King J."/>
            <person name="Loveland J."/>
            <person name="Trevanion S."/>
            <person name="Jones M."/>
            <person name="Quail M."/>
            <person name="Willey D."/>
            <person name="Hunt A."/>
            <person name="Burton J."/>
            <person name="Sims S."/>
            <person name="McLay K."/>
            <person name="Plumb B."/>
            <person name="Davis J."/>
            <person name="Clee C."/>
            <person name="Oliver K."/>
            <person name="Clark R."/>
            <person name="Riddle C."/>
            <person name="Elliot D."/>
            <person name="Eliott D."/>
            <person name="Threadgold G."/>
            <person name="Harden G."/>
            <person name="Ware D."/>
            <person name="Begum S."/>
            <person name="Mortimore B."/>
            <person name="Mortimer B."/>
            <person name="Kerry G."/>
            <person name="Heath P."/>
            <person name="Phillimore B."/>
            <person name="Tracey A."/>
            <person name="Corby N."/>
            <person name="Dunn M."/>
            <person name="Johnson C."/>
            <person name="Wood J."/>
            <person name="Clark S."/>
            <person name="Pelan S."/>
            <person name="Griffiths G."/>
            <person name="Smith M."/>
            <person name="Glithero R."/>
            <person name="Howden P."/>
            <person name="Barker N."/>
            <person name="Lloyd C."/>
            <person name="Stevens C."/>
            <person name="Harley J."/>
            <person name="Holt K."/>
            <person name="Panagiotidis G."/>
            <person name="Lovell J."/>
            <person name="Beasley H."/>
            <person name="Henderson C."/>
            <person name="Gordon D."/>
            <person name="Auger K."/>
            <person name="Wright D."/>
            <person name="Collins J."/>
            <person name="Raisen C."/>
            <person name="Dyer L."/>
            <person name="Leung K."/>
            <person name="Robertson L."/>
            <person name="Ambridge K."/>
            <person name="Leongamornlert D."/>
            <person name="McGuire S."/>
            <person name="Gilderthorp R."/>
            <person name="Griffiths C."/>
            <person name="Manthravadi D."/>
            <person name="Nichol S."/>
            <person name="Barker G."/>
            <person name="Whitehead S."/>
            <person name="Kay M."/>
            <person name="Brown J."/>
            <person name="Murnane C."/>
            <person name="Gray E."/>
            <person name="Humphries M."/>
            <person name="Sycamore N."/>
            <person name="Barker D."/>
            <person name="Saunders D."/>
            <person name="Wallis J."/>
            <person name="Babbage A."/>
            <person name="Hammond S."/>
            <person name="Mashreghi-Mohammadi M."/>
            <person name="Barr L."/>
            <person name="Martin S."/>
            <person name="Wray P."/>
            <person name="Ellington A."/>
            <person name="Matthews N."/>
            <person name="Ellwood M."/>
            <person name="Woodmansey R."/>
            <person name="Clark G."/>
            <person name="Cooper J."/>
            <person name="Cooper J."/>
            <person name="Tromans A."/>
            <person name="Grafham D."/>
            <person name="Skuce C."/>
            <person name="Pandian R."/>
            <person name="Andrews R."/>
            <person name="Harrison E."/>
            <person name="Kimberley A."/>
            <person name="Garnett J."/>
            <person name="Fosker N."/>
            <person name="Hall R."/>
            <person name="Garner P."/>
            <person name="Kelly D."/>
            <person name="Bird C."/>
            <person name="Palmer S."/>
            <person name="Gehring I."/>
            <person name="Berger A."/>
            <person name="Dooley C.M."/>
            <person name="Ersan-Urun Z."/>
            <person name="Eser C."/>
            <person name="Geiger H."/>
            <person name="Geisler M."/>
            <person name="Karotki L."/>
            <person name="Kirn A."/>
            <person name="Konantz J."/>
            <person name="Konantz M."/>
            <person name="Oberlander M."/>
            <person name="Rudolph-Geiger S."/>
            <person name="Teucke M."/>
            <person name="Lanz C."/>
            <person name="Raddatz G."/>
            <person name="Osoegawa K."/>
            <person name="Zhu B."/>
            <person name="Rapp A."/>
            <person name="Widaa S."/>
            <person name="Langford C."/>
            <person name="Yang F."/>
            <person name="Schuster S.C."/>
            <person name="Carter N.P."/>
            <person name="Harrow J."/>
            <person name="Ning Z."/>
            <person name="Herrero J."/>
            <person name="Searle S.M."/>
            <person name="Enright A."/>
            <person name="Geisler R."/>
            <person name="Plasterk R.H."/>
            <person name="Lee C."/>
            <person name="Westerfield M."/>
            <person name="de Jong P.J."/>
            <person name="Zon L.I."/>
            <person name="Postlethwait J.H."/>
            <person name="Nusslein-Volhard C."/>
            <person name="Hubbard T.J."/>
            <person name="Roest Crollius H."/>
            <person name="Rogers J."/>
            <person name="Stemple D.L."/>
        </authorList>
    </citation>
    <scope>NUCLEOTIDE SEQUENCE [LARGE SCALE GENOMIC DNA]</scope>
    <source>
        <strain evidence="12">Tuebingen</strain>
    </source>
</reference>
<dbReference type="SUPFAM" id="SSF48726">
    <property type="entry name" value="Immunoglobulin"/>
    <property type="match status" value="3"/>
</dbReference>
<evidence type="ECO:0000256" key="7">
    <source>
        <dbReference type="ARBA" id="ARBA00023319"/>
    </source>
</evidence>
<accession>A0A8M2BBR3</accession>
<dbReference type="PANTHER" id="PTHR11481:SF58">
    <property type="entry name" value="ALLERGIN-1"/>
    <property type="match status" value="1"/>
</dbReference>
<evidence type="ECO:0000256" key="5">
    <source>
        <dbReference type="ARBA" id="ARBA00023157"/>
    </source>
</evidence>
<dbReference type="PaxDb" id="7955-ENSDARP00000079164"/>
<feature type="region of interest" description="Disordered" evidence="8">
    <location>
        <begin position="656"/>
        <end position="696"/>
    </location>
</feature>
<organism evidence="12">
    <name type="scientific">Danio rerio</name>
    <name type="common">Zebrafish</name>
    <name type="synonym">Brachydanio rerio</name>
    <dbReference type="NCBI Taxonomy" id="7955"/>
    <lineage>
        <taxon>Eukaryota</taxon>
        <taxon>Metazoa</taxon>
        <taxon>Chordata</taxon>
        <taxon>Craniata</taxon>
        <taxon>Vertebrata</taxon>
        <taxon>Euteleostomi</taxon>
        <taxon>Actinopterygii</taxon>
        <taxon>Neopterygii</taxon>
        <taxon>Teleostei</taxon>
        <taxon>Ostariophysi</taxon>
        <taxon>Cypriniformes</taxon>
        <taxon>Danionidae</taxon>
        <taxon>Danioninae</taxon>
        <taxon>Danio</taxon>
    </lineage>
</organism>
<dbReference type="GO" id="GO:0004888">
    <property type="term" value="F:transmembrane signaling receptor activity"/>
    <property type="evidence" value="ECO:0000318"/>
    <property type="project" value="GO_Central"/>
</dbReference>
<dbReference type="GO" id="GO:0098742">
    <property type="term" value="P:cell-cell adhesion via plasma-membrane adhesion molecules"/>
    <property type="evidence" value="ECO:0000318"/>
    <property type="project" value="GO_Central"/>
</dbReference>
<dbReference type="InterPro" id="IPR003599">
    <property type="entry name" value="Ig_sub"/>
</dbReference>
<evidence type="ECO:0000256" key="4">
    <source>
        <dbReference type="ARBA" id="ARBA00023136"/>
    </source>
</evidence>
<dbReference type="AlphaFoldDB" id="F1R1B9"/>
<evidence type="ECO:0000313" key="13">
    <source>
        <dbReference type="ZFIN" id="ZDB-GENE-130530-689"/>
    </source>
</evidence>
<dbReference type="PROSITE" id="PS50835">
    <property type="entry name" value="IG_LIKE"/>
    <property type="match status" value="3"/>
</dbReference>
<dbReference type="Gene3D" id="2.60.40.10">
    <property type="entry name" value="Immunoglobulins"/>
    <property type="match status" value="4"/>
</dbReference>
<keyword evidence="6" id="KW-0325">Glycoprotein</keyword>
<keyword evidence="9" id="KW-0812">Transmembrane</keyword>
<feature type="region of interest" description="Disordered" evidence="8">
    <location>
        <begin position="613"/>
        <end position="634"/>
    </location>
</feature>
<dbReference type="HOGENOM" id="CLU_024558_0_0_1"/>
<dbReference type="InterPro" id="IPR007110">
    <property type="entry name" value="Ig-like_dom"/>
</dbReference>
<dbReference type="GO" id="GO:0007166">
    <property type="term" value="P:cell surface receptor signaling pathway"/>
    <property type="evidence" value="ECO:0000318"/>
    <property type="project" value="GO_Central"/>
</dbReference>
<keyword evidence="9" id="KW-1133">Transmembrane helix</keyword>
<feature type="signal peptide" evidence="10">
    <location>
        <begin position="1"/>
        <end position="21"/>
    </location>
</feature>
<proteinExistence type="predicted"/>
<evidence type="ECO:0000256" key="3">
    <source>
        <dbReference type="ARBA" id="ARBA00022729"/>
    </source>
</evidence>
<feature type="transmembrane region" description="Helical" evidence="9">
    <location>
        <begin position="583"/>
        <end position="604"/>
    </location>
</feature>
<dbReference type="CTD" id="569386"/>
<dbReference type="SMART" id="SM00409">
    <property type="entry name" value="IG"/>
    <property type="match status" value="4"/>
</dbReference>
<evidence type="ECO:0000256" key="9">
    <source>
        <dbReference type="SAM" id="Phobius"/>
    </source>
</evidence>
<evidence type="ECO:0000256" key="2">
    <source>
        <dbReference type="ARBA" id="ARBA00022475"/>
    </source>
</evidence>
<feature type="domain" description="Ig-like" evidence="11">
    <location>
        <begin position="480"/>
        <end position="576"/>
    </location>
</feature>
<keyword evidence="4 9" id="KW-0472">Membrane</keyword>
<dbReference type="InterPro" id="IPR036179">
    <property type="entry name" value="Ig-like_dom_sf"/>
</dbReference>
<dbReference type="EMBL" id="CABZ01018246">
    <property type="status" value="NOT_ANNOTATED_CDS"/>
    <property type="molecule type" value="Genomic_DNA"/>
</dbReference>
<dbReference type="eggNOG" id="ENOG502QW63">
    <property type="taxonomic scope" value="Eukaryota"/>
</dbReference>
<name>F1R1B9_DANRE</name>
<accession>F1R1B9</accession>
<keyword evidence="5" id="KW-1015">Disulfide bond</keyword>
<comment type="subcellular location">
    <subcellularLocation>
        <location evidence="1">Cell membrane</location>
    </subcellularLocation>
</comment>
<dbReference type="Bgee" id="ENSDARG00000060263">
    <property type="expression patterns" value="Expressed in cardiac ventricle and 18 other cell types or tissues"/>
</dbReference>
<dbReference type="SMART" id="SM00408">
    <property type="entry name" value="IGc2"/>
    <property type="match status" value="3"/>
</dbReference>
<dbReference type="FunFam" id="2.60.40.10:FF:000357">
    <property type="entry name" value="Fc receptor like 1"/>
    <property type="match status" value="1"/>
</dbReference>
<dbReference type="OrthoDB" id="9950534at2759"/>
<dbReference type="Pfam" id="PF13927">
    <property type="entry name" value="Ig_3"/>
    <property type="match status" value="1"/>
</dbReference>
<dbReference type="OMA" id="FLSCDYE"/>
<evidence type="ECO:0000256" key="6">
    <source>
        <dbReference type="ARBA" id="ARBA00023180"/>
    </source>
</evidence>
<dbReference type="GO" id="GO:0009897">
    <property type="term" value="C:external side of plasma membrane"/>
    <property type="evidence" value="ECO:0000318"/>
    <property type="project" value="GO_Central"/>
</dbReference>
<keyword evidence="2" id="KW-1003">Cell membrane</keyword>
<dbReference type="InterPro" id="IPR003598">
    <property type="entry name" value="Ig_sub2"/>
</dbReference>
<evidence type="ECO:0000256" key="10">
    <source>
        <dbReference type="SAM" id="SignalP"/>
    </source>
</evidence>
<evidence type="ECO:0000256" key="8">
    <source>
        <dbReference type="SAM" id="MobiDB-lite"/>
    </source>
</evidence>
<dbReference type="GeneID" id="569386"/>
<protein>
    <submittedName>
        <fullName evidence="12">Platelet/endothelial cell adhesion molecule 1</fullName>
    </submittedName>
</protein>
<dbReference type="InterPro" id="IPR013783">
    <property type="entry name" value="Ig-like_fold"/>
</dbReference>
<dbReference type="Pfam" id="PF13895">
    <property type="entry name" value="Ig_2"/>
    <property type="match status" value="2"/>
</dbReference>
<reference evidence="12" key="1">
    <citation type="submission" date="2011-06" db="UniProtKB">
        <authorList>
            <consortium name="Ensembl"/>
        </authorList>
    </citation>
    <scope>IDENTIFICATION</scope>
    <source>
        <strain evidence="12">Tuebingen</strain>
    </source>
</reference>
<dbReference type="ZFIN" id="ZDB-GENE-130530-689">
    <property type="gene designation" value="pecam1a"/>
</dbReference>
<evidence type="ECO:0000256" key="1">
    <source>
        <dbReference type="ARBA" id="ARBA00004236"/>
    </source>
</evidence>
<feature type="chain" id="PRO_5045034611" evidence="10">
    <location>
        <begin position="22"/>
        <end position="738"/>
    </location>
</feature>
<sequence>MGAGLLWLGLAGLWQALGTRAAITIDQVRLTVHPGNEVVSGTNLILRCEADVSHSLSRPPTHSFSFLHNGQVVYSKNISASVVERTFSPARVSNSGQYECTVRIEDKAKTSNRQTLRITGLQTPTMKVKSDIVSEGEDIIATCSAAEETGTLMFLFYEDNQEVKSEVSNTNTISITLTMKKLTDIYLHCAYMVVRHPTAGFSNNSNTVKVFVRDLKELIPQISFSPSASVVEGERVAIKCEVQDRSALEMFLTKDGTILHRFHTSFTYSLTVREEDSGDYVCKTEKGSVQKKVENRLSVTALFTRPILTMSPYEVFEGEFFKLNCSSSVISNKISKEDIKYVLLKDGQRISTNPIFRKSASLVNNGKYSCWAMARGVNKTSLPHLLKAKVPVSVPVLSAVGKVIVGRPFKVLCEAKNGTLPITYTLLKDHTPVDSRVVNGTERAIFTITSIRFPGEIDSFTCQAYNGPRFIRTSDALTAPVIVPVSEPMLKPQETTVTEGSDLVLTCSVQEGSYPITFTWYHNKLLLLYSRQEVQSSKGSHIVKMITRDQRGDYHCEASNQALETKQSKPARIGVSLALWKKALIGVLCILLLVAIVVVLTVFFKKTSHPRRKRQATELSVKPSRPKSGDPMRMSLTLDIEDNTVLNGTPCVMGRNVWSENASGSDSDDHTDEESELVQPEQADPSREIPMPKNAEDEYIIQHTEVQVSTPGVPEQAEGQAALEYVQLNNSEQETHDT</sequence>
<evidence type="ECO:0000259" key="11">
    <source>
        <dbReference type="PROSITE" id="PS50835"/>
    </source>
</evidence>
<dbReference type="STRING" id="7955.ENSDARP00000079164"/>
<dbReference type="PANTHER" id="PTHR11481">
    <property type="entry name" value="IMMUNOGLOBULIN FC RECEPTOR"/>
    <property type="match status" value="1"/>
</dbReference>
<keyword evidence="7" id="KW-0393">Immunoglobulin domain</keyword>
<dbReference type="InterPro" id="IPR050488">
    <property type="entry name" value="Ig_Fc_receptor"/>
</dbReference>
<dbReference type="Ensembl" id="ENSDART00000084729.5">
    <property type="protein sequence ID" value="ENSDARP00000079164.4"/>
    <property type="gene ID" value="ENSDARG00000060263.5"/>
</dbReference>
<evidence type="ECO:0000313" key="12">
    <source>
        <dbReference type="Ensembl" id="ENSDARP00000079164"/>
    </source>
</evidence>
<dbReference type="AGR" id="ZFIN:ZDB-GENE-130530-689"/>
<gene>
    <name evidence="13" type="primary">pecam1a</name>
</gene>
<dbReference type="GeneTree" id="ENSGT01140000282577"/>
<dbReference type="GO" id="GO:0006955">
    <property type="term" value="P:immune response"/>
    <property type="evidence" value="ECO:0000318"/>
    <property type="project" value="GO_Central"/>
</dbReference>
<dbReference type="EMBL" id="CABZ01018247">
    <property type="status" value="NOT_ANNOTATED_CDS"/>
    <property type="molecule type" value="Genomic_DNA"/>
</dbReference>
<feature type="domain" description="Ig-like" evidence="11">
    <location>
        <begin position="26"/>
        <end position="119"/>
    </location>
</feature>
<dbReference type="EMBL" id="LO018390">
    <property type="status" value="NOT_ANNOTATED_CDS"/>
    <property type="molecule type" value="Genomic_DNA"/>
</dbReference>
<keyword evidence="3 10" id="KW-0732">Signal</keyword>
<feature type="domain" description="Ig-like" evidence="11">
    <location>
        <begin position="220"/>
        <end position="298"/>
    </location>
</feature>